<protein>
    <submittedName>
        <fullName evidence="1">Uncharacterized protein</fullName>
    </submittedName>
</protein>
<name>A0A4V6DCI5_SETVI</name>
<keyword evidence="2" id="KW-1185">Reference proteome</keyword>
<dbReference type="AlphaFoldDB" id="A0A4V6DCI5"/>
<dbReference type="Proteomes" id="UP000298652">
    <property type="component" value="Chromosome 1"/>
</dbReference>
<organism evidence="1 2">
    <name type="scientific">Setaria viridis</name>
    <name type="common">Green bristlegrass</name>
    <name type="synonym">Setaria italica subsp. viridis</name>
    <dbReference type="NCBI Taxonomy" id="4556"/>
    <lineage>
        <taxon>Eukaryota</taxon>
        <taxon>Viridiplantae</taxon>
        <taxon>Streptophyta</taxon>
        <taxon>Embryophyta</taxon>
        <taxon>Tracheophyta</taxon>
        <taxon>Spermatophyta</taxon>
        <taxon>Magnoliopsida</taxon>
        <taxon>Liliopsida</taxon>
        <taxon>Poales</taxon>
        <taxon>Poaceae</taxon>
        <taxon>PACMAD clade</taxon>
        <taxon>Panicoideae</taxon>
        <taxon>Panicodae</taxon>
        <taxon>Paniceae</taxon>
        <taxon>Cenchrinae</taxon>
        <taxon>Setaria</taxon>
    </lineage>
</organism>
<evidence type="ECO:0000313" key="1">
    <source>
        <dbReference type="EMBL" id="TKW37896.1"/>
    </source>
</evidence>
<dbReference type="Gramene" id="TKW37896">
    <property type="protein sequence ID" value="TKW37896"/>
    <property type="gene ID" value="SEVIR_1G079001v2"/>
</dbReference>
<proteinExistence type="predicted"/>
<accession>A0A4V6DCI5</accession>
<gene>
    <name evidence="1" type="ORF">SEVIR_1G079001v2</name>
</gene>
<dbReference type="EMBL" id="CM016552">
    <property type="protein sequence ID" value="TKW37896.1"/>
    <property type="molecule type" value="Genomic_DNA"/>
</dbReference>
<evidence type="ECO:0000313" key="2">
    <source>
        <dbReference type="Proteomes" id="UP000298652"/>
    </source>
</evidence>
<reference evidence="1" key="1">
    <citation type="submission" date="2019-03" db="EMBL/GenBank/DDBJ databases">
        <title>WGS assembly of Setaria viridis.</title>
        <authorList>
            <person name="Huang P."/>
            <person name="Jenkins J."/>
            <person name="Grimwood J."/>
            <person name="Barry K."/>
            <person name="Healey A."/>
            <person name="Mamidi S."/>
            <person name="Sreedasyam A."/>
            <person name="Shu S."/>
            <person name="Feldman M."/>
            <person name="Wu J."/>
            <person name="Yu Y."/>
            <person name="Chen C."/>
            <person name="Johnson J."/>
            <person name="Rokhsar D."/>
            <person name="Baxter I."/>
            <person name="Schmutz J."/>
            <person name="Brutnell T."/>
            <person name="Kellogg E."/>
        </authorList>
    </citation>
    <scope>NUCLEOTIDE SEQUENCE [LARGE SCALE GENOMIC DNA]</scope>
</reference>
<sequence length="76" mass="8742">MSSTTVSMGHTKILPGYRQRMRSIKGEVWRRGGEILSLWRATVSRTMVPEVTSVLQAWCPSQETWPDPSWKRVNPL</sequence>